<organism evidence="1 2">
    <name type="scientific">Gordonia crocea</name>
    <dbReference type="NCBI Taxonomy" id="589162"/>
    <lineage>
        <taxon>Bacteria</taxon>
        <taxon>Bacillati</taxon>
        <taxon>Actinomycetota</taxon>
        <taxon>Actinomycetes</taxon>
        <taxon>Mycobacteriales</taxon>
        <taxon>Gordoniaceae</taxon>
        <taxon>Gordonia</taxon>
    </lineage>
</organism>
<dbReference type="RefSeq" id="WP_161928133.1">
    <property type="nucleotide sequence ID" value="NZ_BJOU01000008.1"/>
</dbReference>
<name>A0A7I9V109_9ACTN</name>
<dbReference type="OrthoDB" id="4380275at2"/>
<evidence type="ECO:0008006" key="3">
    <source>
        <dbReference type="Google" id="ProtNLM"/>
    </source>
</evidence>
<dbReference type="NCBIfam" id="TIGR04338">
    <property type="entry name" value="HEXXH_Rv0185"/>
    <property type="match status" value="1"/>
</dbReference>
<evidence type="ECO:0000313" key="2">
    <source>
        <dbReference type="Proteomes" id="UP000444980"/>
    </source>
</evidence>
<dbReference type="InterPro" id="IPR027595">
    <property type="entry name" value="CHP04338"/>
</dbReference>
<reference evidence="2" key="1">
    <citation type="submission" date="2019-06" db="EMBL/GenBank/DDBJ databases">
        <title>Gordonia isolated from sludge of a wastewater treatment plant.</title>
        <authorList>
            <person name="Tamura T."/>
            <person name="Aoyama K."/>
            <person name="Kang Y."/>
            <person name="Saito S."/>
            <person name="Akiyama N."/>
            <person name="Yazawa K."/>
            <person name="Gonoi T."/>
            <person name="Mikami Y."/>
        </authorList>
    </citation>
    <scope>NUCLEOTIDE SEQUENCE [LARGE SCALE GENOMIC DNA]</scope>
    <source>
        <strain evidence="2">NBRC 107697</strain>
    </source>
</reference>
<sequence>MTGSGRPADHGRSAVYAAERMVFGLFDNVGATRMARVGGADLTLPVEARFATLESIRDYVGRVVAMPAVVDRFPRAGEPVVVRARRGASAATYESVAGQPGVIAIPVAGGRWALRELVVLHELAHHLDDTSDAAHGAGFRAALIDLVSVVLGPEAGFAYRVIFAESGLPS</sequence>
<dbReference type="Proteomes" id="UP000444980">
    <property type="component" value="Unassembled WGS sequence"/>
</dbReference>
<dbReference type="AlphaFoldDB" id="A0A7I9V109"/>
<keyword evidence="2" id="KW-1185">Reference proteome</keyword>
<comment type="caution">
    <text evidence="1">The sequence shown here is derived from an EMBL/GenBank/DDBJ whole genome shotgun (WGS) entry which is preliminary data.</text>
</comment>
<protein>
    <recommendedName>
        <fullName evidence="3">TIGR04338 family metallohydrolase</fullName>
    </recommendedName>
</protein>
<proteinExistence type="predicted"/>
<dbReference type="EMBL" id="BJOU01000008">
    <property type="protein sequence ID" value="GED98740.1"/>
    <property type="molecule type" value="Genomic_DNA"/>
</dbReference>
<evidence type="ECO:0000313" key="1">
    <source>
        <dbReference type="EMBL" id="GED98740.1"/>
    </source>
</evidence>
<gene>
    <name evidence="1" type="ORF">nbrc107697_27790</name>
</gene>
<accession>A0A7I9V109</accession>